<dbReference type="AlphaFoldDB" id="A0A0D2J0Y2"/>
<accession>A0A0D2J0Y2</accession>
<organism evidence="2 3">
    <name type="scientific">Rhinocladiella mackenziei CBS 650.93</name>
    <dbReference type="NCBI Taxonomy" id="1442369"/>
    <lineage>
        <taxon>Eukaryota</taxon>
        <taxon>Fungi</taxon>
        <taxon>Dikarya</taxon>
        <taxon>Ascomycota</taxon>
        <taxon>Pezizomycotina</taxon>
        <taxon>Eurotiomycetes</taxon>
        <taxon>Chaetothyriomycetidae</taxon>
        <taxon>Chaetothyriales</taxon>
        <taxon>Herpotrichiellaceae</taxon>
        <taxon>Rhinocladiella</taxon>
    </lineage>
</organism>
<dbReference type="STRING" id="1442369.A0A0D2J0Y2"/>
<dbReference type="Pfam" id="PF06985">
    <property type="entry name" value="HET"/>
    <property type="match status" value="1"/>
</dbReference>
<keyword evidence="3" id="KW-1185">Reference proteome</keyword>
<dbReference type="InterPro" id="IPR010730">
    <property type="entry name" value="HET"/>
</dbReference>
<dbReference type="PANTHER" id="PTHR24148">
    <property type="entry name" value="ANKYRIN REPEAT DOMAIN-CONTAINING PROTEIN 39 HOMOLOG-RELATED"/>
    <property type="match status" value="1"/>
</dbReference>
<evidence type="ECO:0000259" key="1">
    <source>
        <dbReference type="Pfam" id="PF06985"/>
    </source>
</evidence>
<dbReference type="Pfam" id="PF26639">
    <property type="entry name" value="Het-6_barrel"/>
    <property type="match status" value="1"/>
</dbReference>
<dbReference type="OrthoDB" id="3557394at2759"/>
<dbReference type="InterPro" id="IPR052895">
    <property type="entry name" value="HetReg/Transcr_Mod"/>
</dbReference>
<sequence>MDSGDKIRILDLLPGGDGDDIHGILRDVGLGDGEQYEALSYVWGDGTNLRTVKVSGRSIEVTETLFAALKRLRNQRATRSLWADQLCINQWDAKDKANQVNMMRDIYRSCTQCLIWLGEIQDTGGIALTDVEGAFDFIRLCAACSEDSQLGIAIPPSLSTPDQLEGAYRAFKTLTLNGHPWWSRIWTVQEVVLPPKVLVRWGPLSLPWSIVAKAASNLCSSRNPAPVSLLKRFYGLINDFTGPVRGLGIARYGESPLDLFQRWRYRDATEPRDKVYALLGLYPNMPLPHVQSCSYEIPTVTLYTKVTIDLIQLQQGLRPLVGLRGKYTPGLPTWVIDLAGAPNMETSYWWWNHSHRYQWFDAGGGEPLRWQILHGGSVLSLTGLSVDTVEEVGEVLRTLPGQYASDKRLVETMKSWEQMVISYVESQHLEHNYHNGDSWANAFWSTMIGDLIMREFPRHRGGAAGRQLVLEFCKNGGWSEVCESLHGMIINQNFFITKRGYIGIGPATTVRGDEVWVLFGAKVPFILRPSTNERRGDEKIPKYTLVGNTFVYGIMDGEVVNLYRELQQEVHIC</sequence>
<reference evidence="2 3" key="1">
    <citation type="submission" date="2015-01" db="EMBL/GenBank/DDBJ databases">
        <title>The Genome Sequence of Rhinocladiella mackenzie CBS 650.93.</title>
        <authorList>
            <consortium name="The Broad Institute Genomics Platform"/>
            <person name="Cuomo C."/>
            <person name="de Hoog S."/>
            <person name="Gorbushina A."/>
            <person name="Stielow B."/>
            <person name="Teixiera M."/>
            <person name="Abouelleil A."/>
            <person name="Chapman S.B."/>
            <person name="Priest M."/>
            <person name="Young S.K."/>
            <person name="Wortman J."/>
            <person name="Nusbaum C."/>
            <person name="Birren B."/>
        </authorList>
    </citation>
    <scope>NUCLEOTIDE SEQUENCE [LARGE SCALE GENOMIC DNA]</scope>
    <source>
        <strain evidence="2 3">CBS 650.93</strain>
    </source>
</reference>
<evidence type="ECO:0000313" key="3">
    <source>
        <dbReference type="Proteomes" id="UP000053617"/>
    </source>
</evidence>
<dbReference type="PANTHER" id="PTHR24148:SF73">
    <property type="entry name" value="HET DOMAIN PROTEIN (AFU_ORTHOLOGUE AFUA_8G01020)"/>
    <property type="match status" value="1"/>
</dbReference>
<dbReference type="RefSeq" id="XP_013276492.1">
    <property type="nucleotide sequence ID" value="XM_013421038.1"/>
</dbReference>
<gene>
    <name evidence="2" type="ORF">Z518_00435</name>
</gene>
<evidence type="ECO:0000313" key="2">
    <source>
        <dbReference type="EMBL" id="KIX09356.1"/>
    </source>
</evidence>
<dbReference type="Proteomes" id="UP000053617">
    <property type="component" value="Unassembled WGS sequence"/>
</dbReference>
<dbReference type="HOGENOM" id="CLU_004184_7_4_1"/>
<name>A0A0D2J0Y2_9EURO</name>
<dbReference type="EMBL" id="KN847475">
    <property type="protein sequence ID" value="KIX09356.1"/>
    <property type="molecule type" value="Genomic_DNA"/>
</dbReference>
<feature type="domain" description="Heterokaryon incompatibility" evidence="1">
    <location>
        <begin position="36"/>
        <end position="190"/>
    </location>
</feature>
<protein>
    <recommendedName>
        <fullName evidence="1">Heterokaryon incompatibility domain-containing protein</fullName>
    </recommendedName>
</protein>
<proteinExistence type="predicted"/>
<dbReference type="VEuPathDB" id="FungiDB:Z518_00435"/>
<dbReference type="GeneID" id="25288506"/>